<dbReference type="Gene3D" id="3.40.190.290">
    <property type="match status" value="1"/>
</dbReference>
<keyword evidence="3" id="KW-0238">DNA-binding</keyword>
<name>A0ABT4A969_9BACT</name>
<organism evidence="6 7">
    <name type="scientific">Archangium lansingense</name>
    <dbReference type="NCBI Taxonomy" id="2995310"/>
    <lineage>
        <taxon>Bacteria</taxon>
        <taxon>Pseudomonadati</taxon>
        <taxon>Myxococcota</taxon>
        <taxon>Myxococcia</taxon>
        <taxon>Myxococcales</taxon>
        <taxon>Cystobacterineae</taxon>
        <taxon>Archangiaceae</taxon>
        <taxon>Archangium</taxon>
    </lineage>
</organism>
<dbReference type="PANTHER" id="PTHR30346:SF29">
    <property type="entry name" value="LYSR SUBSTRATE-BINDING"/>
    <property type="match status" value="1"/>
</dbReference>
<keyword evidence="7" id="KW-1185">Reference proteome</keyword>
<evidence type="ECO:0000256" key="4">
    <source>
        <dbReference type="ARBA" id="ARBA00023163"/>
    </source>
</evidence>
<dbReference type="Pfam" id="PF03466">
    <property type="entry name" value="LysR_substrate"/>
    <property type="match status" value="1"/>
</dbReference>
<protein>
    <submittedName>
        <fullName evidence="6">LysR family transcriptional regulator</fullName>
    </submittedName>
</protein>
<dbReference type="PRINTS" id="PR00039">
    <property type="entry name" value="HTHLYSR"/>
</dbReference>
<dbReference type="SUPFAM" id="SSF46785">
    <property type="entry name" value="Winged helix' DNA-binding domain"/>
    <property type="match status" value="1"/>
</dbReference>
<feature type="domain" description="HTH lysR-type" evidence="5">
    <location>
        <begin position="10"/>
        <end position="67"/>
    </location>
</feature>
<gene>
    <name evidence="6" type="ORF">OV287_27320</name>
</gene>
<dbReference type="CDD" id="cd05466">
    <property type="entry name" value="PBP2_LTTR_substrate"/>
    <property type="match status" value="1"/>
</dbReference>
<dbReference type="RefSeq" id="WP_267536981.1">
    <property type="nucleotide sequence ID" value="NZ_JAPNKA010000001.1"/>
</dbReference>
<dbReference type="InterPro" id="IPR036390">
    <property type="entry name" value="WH_DNA-bd_sf"/>
</dbReference>
<evidence type="ECO:0000256" key="2">
    <source>
        <dbReference type="ARBA" id="ARBA00023015"/>
    </source>
</evidence>
<reference evidence="6 7" key="1">
    <citation type="submission" date="2022-11" db="EMBL/GenBank/DDBJ databases">
        <title>Minimal conservation of predation-associated metabolite biosynthetic gene clusters underscores biosynthetic potential of Myxococcota including descriptions for ten novel species: Archangium lansinium sp. nov., Myxococcus landrumus sp. nov., Nannocystis bai.</title>
        <authorList>
            <person name="Ahearne A."/>
            <person name="Stevens C."/>
            <person name="Phillips K."/>
        </authorList>
    </citation>
    <scope>NUCLEOTIDE SEQUENCE [LARGE SCALE GENOMIC DNA]</scope>
    <source>
        <strain evidence="6 7">MIWBW</strain>
    </source>
</reference>
<comment type="caution">
    <text evidence="6">The sequence shown here is derived from an EMBL/GenBank/DDBJ whole genome shotgun (WGS) entry which is preliminary data.</text>
</comment>
<evidence type="ECO:0000313" key="7">
    <source>
        <dbReference type="Proteomes" id="UP001207654"/>
    </source>
</evidence>
<comment type="similarity">
    <text evidence="1">Belongs to the LysR transcriptional regulatory family.</text>
</comment>
<dbReference type="InterPro" id="IPR000847">
    <property type="entry name" value="LysR_HTH_N"/>
</dbReference>
<dbReference type="PANTHER" id="PTHR30346">
    <property type="entry name" value="TRANSCRIPTIONAL DUAL REGULATOR HCAR-RELATED"/>
    <property type="match status" value="1"/>
</dbReference>
<evidence type="ECO:0000313" key="6">
    <source>
        <dbReference type="EMBL" id="MCY1078192.1"/>
    </source>
</evidence>
<keyword evidence="4" id="KW-0804">Transcription</keyword>
<evidence type="ECO:0000256" key="3">
    <source>
        <dbReference type="ARBA" id="ARBA00023125"/>
    </source>
</evidence>
<dbReference type="Pfam" id="PF00126">
    <property type="entry name" value="HTH_1"/>
    <property type="match status" value="1"/>
</dbReference>
<dbReference type="PROSITE" id="PS50931">
    <property type="entry name" value="HTH_LYSR"/>
    <property type="match status" value="1"/>
</dbReference>
<evidence type="ECO:0000259" key="5">
    <source>
        <dbReference type="PROSITE" id="PS50931"/>
    </source>
</evidence>
<sequence length="300" mass="31943">MDELSPQPILDGELLRAFAAFSEVRNFSRAAKQVGLSQPALFERVKRLADHVGAPLYEKEGRTLKLTPTGVRLAAFARDMLTRAGRLTGELQGQTAESVTIAAGEGAYLYLLGPALSRFVASERALLRVLTRGGPSACEALQSGEAHLAVGVFDIVPRGLVARELLSAPLCAAFAPHHPLARKRTVKLADLAGERLILAPEGQRQRDIVGRAVASLGVSVAPPVEADGWPIMLAFAAAGLGVAVVNGICRPTWGAVLRPVPELGSVTYRLLLRRDAPHSEALERLVSLVLEEAGKLQPPE</sequence>
<accession>A0ABT4A969</accession>
<proteinExistence type="inferred from homology"/>
<dbReference type="Gene3D" id="1.10.10.10">
    <property type="entry name" value="Winged helix-like DNA-binding domain superfamily/Winged helix DNA-binding domain"/>
    <property type="match status" value="1"/>
</dbReference>
<dbReference type="EMBL" id="JAPNKA010000001">
    <property type="protein sequence ID" value="MCY1078192.1"/>
    <property type="molecule type" value="Genomic_DNA"/>
</dbReference>
<evidence type="ECO:0000256" key="1">
    <source>
        <dbReference type="ARBA" id="ARBA00009437"/>
    </source>
</evidence>
<dbReference type="Proteomes" id="UP001207654">
    <property type="component" value="Unassembled WGS sequence"/>
</dbReference>
<dbReference type="InterPro" id="IPR005119">
    <property type="entry name" value="LysR_subst-bd"/>
</dbReference>
<dbReference type="SUPFAM" id="SSF53850">
    <property type="entry name" value="Periplasmic binding protein-like II"/>
    <property type="match status" value="1"/>
</dbReference>
<dbReference type="InterPro" id="IPR036388">
    <property type="entry name" value="WH-like_DNA-bd_sf"/>
</dbReference>
<keyword evidence="2" id="KW-0805">Transcription regulation</keyword>